<keyword evidence="3" id="KW-1185">Reference proteome</keyword>
<sequence length="273" mass="30836">MASPPTPYAAASTPKFQQLKQIAESNDLDDVFLLLFSQQYTEIDGLIMLLGQKRDHLAKEIRTLEKLIEEGEHFCPFHDEGDDGLRFMKETLETDKKILAGLIGLMDLAREGREEKKHHLACLYLSLMLQKIRSIIQSHTSLSLSLLHRLTTDHHLPPSREDQGLVCLLRVLCQGHDEGFLGLVFVFVNSSPPRHTSSSFVNLWLATRPKMSNYCFRRAARMTRVASNSSQNVELLLQESCTDDSGSLVVYSVVDVEAVKLTCELLSICNFCR</sequence>
<organism evidence="2 3">
    <name type="scientific">Artemisia annua</name>
    <name type="common">Sweet wormwood</name>
    <dbReference type="NCBI Taxonomy" id="35608"/>
    <lineage>
        <taxon>Eukaryota</taxon>
        <taxon>Viridiplantae</taxon>
        <taxon>Streptophyta</taxon>
        <taxon>Embryophyta</taxon>
        <taxon>Tracheophyta</taxon>
        <taxon>Spermatophyta</taxon>
        <taxon>Magnoliopsida</taxon>
        <taxon>eudicotyledons</taxon>
        <taxon>Gunneridae</taxon>
        <taxon>Pentapetalae</taxon>
        <taxon>asterids</taxon>
        <taxon>campanulids</taxon>
        <taxon>Asterales</taxon>
        <taxon>Asteraceae</taxon>
        <taxon>Asteroideae</taxon>
        <taxon>Anthemideae</taxon>
        <taxon>Artemisiinae</taxon>
        <taxon>Artemisia</taxon>
    </lineage>
</organism>
<dbReference type="Proteomes" id="UP000245207">
    <property type="component" value="Unassembled WGS sequence"/>
</dbReference>
<protein>
    <submittedName>
        <fullName evidence="2">START domain, Homeodomain-like, START-like domain protein</fullName>
    </submittedName>
</protein>
<accession>A0A2U1MVG1</accession>
<evidence type="ECO:0000313" key="2">
    <source>
        <dbReference type="EMBL" id="PWA65237.1"/>
    </source>
</evidence>
<dbReference type="EMBL" id="PKPP01004264">
    <property type="protein sequence ID" value="PWA65237.1"/>
    <property type="molecule type" value="Genomic_DNA"/>
</dbReference>
<proteinExistence type="predicted"/>
<dbReference type="InterPro" id="IPR057993">
    <property type="entry name" value="HD-Zip_IV_C"/>
</dbReference>
<dbReference type="Pfam" id="PF25797">
    <property type="entry name" value="PDF2_C"/>
    <property type="match status" value="1"/>
</dbReference>
<dbReference type="GO" id="GO:0003677">
    <property type="term" value="F:DNA binding"/>
    <property type="evidence" value="ECO:0007669"/>
    <property type="project" value="UniProtKB-KW"/>
</dbReference>
<dbReference type="AlphaFoldDB" id="A0A2U1MVG1"/>
<dbReference type="STRING" id="35608.A0A2U1MVG1"/>
<keyword evidence="2" id="KW-0371">Homeobox</keyword>
<comment type="caution">
    <text evidence="2">The sequence shown here is derived from an EMBL/GenBank/DDBJ whole genome shotgun (WGS) entry which is preliminary data.</text>
</comment>
<reference evidence="2 3" key="1">
    <citation type="journal article" date="2018" name="Mol. Plant">
        <title>The genome of Artemisia annua provides insight into the evolution of Asteraceae family and artemisinin biosynthesis.</title>
        <authorList>
            <person name="Shen Q."/>
            <person name="Zhang L."/>
            <person name="Liao Z."/>
            <person name="Wang S."/>
            <person name="Yan T."/>
            <person name="Shi P."/>
            <person name="Liu M."/>
            <person name="Fu X."/>
            <person name="Pan Q."/>
            <person name="Wang Y."/>
            <person name="Lv Z."/>
            <person name="Lu X."/>
            <person name="Zhang F."/>
            <person name="Jiang W."/>
            <person name="Ma Y."/>
            <person name="Chen M."/>
            <person name="Hao X."/>
            <person name="Li L."/>
            <person name="Tang Y."/>
            <person name="Lv G."/>
            <person name="Zhou Y."/>
            <person name="Sun X."/>
            <person name="Brodelius P.E."/>
            <person name="Rose J.K.C."/>
            <person name="Tang K."/>
        </authorList>
    </citation>
    <scope>NUCLEOTIDE SEQUENCE [LARGE SCALE GENOMIC DNA]</scope>
    <source>
        <strain evidence="3">cv. Huhao1</strain>
        <tissue evidence="2">Leaf</tissue>
    </source>
</reference>
<feature type="domain" description="HD-Zip IV C-terminal" evidence="1">
    <location>
        <begin position="227"/>
        <end position="261"/>
    </location>
</feature>
<evidence type="ECO:0000259" key="1">
    <source>
        <dbReference type="Pfam" id="PF25797"/>
    </source>
</evidence>
<evidence type="ECO:0000313" key="3">
    <source>
        <dbReference type="Proteomes" id="UP000245207"/>
    </source>
</evidence>
<name>A0A2U1MVG1_ARTAN</name>
<keyword evidence="2" id="KW-0238">DNA-binding</keyword>
<gene>
    <name evidence="2" type="ORF">CTI12_AA337210</name>
</gene>